<accession>B0S027</accession>
<dbReference type="KEGG" id="fma:FMG_0219"/>
<dbReference type="eggNOG" id="ENOG50330UP">
    <property type="taxonomic scope" value="Bacteria"/>
</dbReference>
<proteinExistence type="predicted"/>
<organism evidence="1 2">
    <name type="scientific">Finegoldia magna (strain ATCC 29328 / DSM 20472 / WAL 2508)</name>
    <name type="common">Peptostreptococcus magnus</name>
    <dbReference type="NCBI Taxonomy" id="334413"/>
    <lineage>
        <taxon>Bacteria</taxon>
        <taxon>Bacillati</taxon>
        <taxon>Bacillota</taxon>
        <taxon>Tissierellia</taxon>
        <taxon>Tissierellales</taxon>
        <taxon>Peptoniphilaceae</taxon>
        <taxon>Finegoldia</taxon>
    </lineage>
</organism>
<reference evidence="1 2" key="1">
    <citation type="journal article" date="2008" name="DNA Res.">
        <title>Complete genome sequence of Finegoldia magna, an anaerobic opportunistic pathogen.</title>
        <authorList>
            <person name="Goto T."/>
            <person name="Yamashita A."/>
            <person name="Hirakawa H."/>
            <person name="Matsutani M."/>
            <person name="Todo K."/>
            <person name="Ohshima K."/>
            <person name="Toh H."/>
            <person name="Miyamoto K."/>
            <person name="Kuhara S."/>
            <person name="Hattori M."/>
            <person name="Shimizu T."/>
            <person name="Akimoto S."/>
        </authorList>
    </citation>
    <scope>NUCLEOTIDE SEQUENCE [LARGE SCALE GENOMIC DNA]</scope>
    <source>
        <strain evidence="2">ATCC 29328 / DSM 20472 / WAL 2508</strain>
    </source>
</reference>
<evidence type="ECO:0000313" key="1">
    <source>
        <dbReference type="EMBL" id="BAG07637.1"/>
    </source>
</evidence>
<dbReference type="RefSeq" id="WP_012290246.1">
    <property type="nucleotide sequence ID" value="NC_010376.1"/>
</dbReference>
<dbReference type="EMBL" id="AP008971">
    <property type="protein sequence ID" value="BAG07637.1"/>
    <property type="molecule type" value="Genomic_DNA"/>
</dbReference>
<name>B0S027_FINM2</name>
<dbReference type="STRING" id="334413.FMG_0219"/>
<dbReference type="HOGENOM" id="CLU_173387_0_0_9"/>
<evidence type="ECO:0000313" key="2">
    <source>
        <dbReference type="Proteomes" id="UP000001319"/>
    </source>
</evidence>
<keyword evidence="2" id="KW-1185">Reference proteome</keyword>
<dbReference type="Pfam" id="PF19385">
    <property type="entry name" value="DUF5960"/>
    <property type="match status" value="1"/>
</dbReference>
<gene>
    <name evidence="1" type="ordered locus">FMG_0219</name>
</gene>
<dbReference type="AlphaFoldDB" id="B0S027"/>
<dbReference type="Proteomes" id="UP000001319">
    <property type="component" value="Chromosome"/>
</dbReference>
<sequence>MDTLHKNTFQFDYFSDNFIAFEKDFYKYANINIPLAFLTDDILENMISTKNNYFRVNAKNCKDNLDHYFMFRKNFVKENKSIILFQYVGHKSQMELENLEDNR</sequence>
<protein>
    <submittedName>
        <fullName evidence="1">Uncharacterized protein</fullName>
    </submittedName>
</protein>
<dbReference type="InterPro" id="IPR046004">
    <property type="entry name" value="DUF5960"/>
</dbReference>